<dbReference type="Proteomes" id="UP000774000">
    <property type="component" value="Unassembled WGS sequence"/>
</dbReference>
<sequence>MMIELKEAKVEEIISHRSALTKVKLKIGREIKTAINYDQLSGSIEEGDKVIVNTSATSLGLGTGGYDFIVYILGKEQSLAEQGHIMKLRYTPYQLQTCSIAEQENDFHEQFADVDSLAATPVVVGTLHSMLAPIVAMIKAKRPQAKVAYIMTDGAALALALSDLVYQLQELKLIDLTITCGHAFGGQIEAVNIYSALLGAYLHEVDIIVVTMGPGIVGTGTKYGFSGTEQADILNAVSNLGGLPIAVPRINFGDSRERHYGLSHHSRTNLGELVLVKSLIGIPKFSGQRKRIIQEQLKEAKISDKHQIFYKSQQEVDSELDNFDIKLTTMGHSYNQVPEYFLTAGLGGVIAVEQLEINRG</sequence>
<evidence type="ECO:0000313" key="1">
    <source>
        <dbReference type="EMBL" id="MBM7555256.1"/>
    </source>
</evidence>
<evidence type="ECO:0000313" key="2">
    <source>
        <dbReference type="Proteomes" id="UP000774000"/>
    </source>
</evidence>
<proteinExistence type="predicted"/>
<name>A0A938XPY7_9FIRM</name>
<comment type="caution">
    <text evidence="1">The sequence shown here is derived from an EMBL/GenBank/DDBJ whole genome shotgun (WGS) entry which is preliminary data.</text>
</comment>
<reference evidence="1" key="1">
    <citation type="submission" date="2021-01" db="EMBL/GenBank/DDBJ databases">
        <title>Genomic Encyclopedia of Type Strains, Phase IV (KMG-IV): sequencing the most valuable type-strain genomes for metagenomic binning, comparative biology and taxonomic classification.</title>
        <authorList>
            <person name="Goeker M."/>
        </authorList>
    </citation>
    <scope>NUCLEOTIDE SEQUENCE</scope>
    <source>
        <strain evidence="1">DSM 23230</strain>
    </source>
</reference>
<evidence type="ECO:0008006" key="3">
    <source>
        <dbReference type="Google" id="ProtNLM"/>
    </source>
</evidence>
<gene>
    <name evidence="1" type="ORF">JOC47_000080</name>
</gene>
<dbReference type="Pfam" id="PF12982">
    <property type="entry name" value="DUF3866"/>
    <property type="match status" value="1"/>
</dbReference>
<dbReference type="AlphaFoldDB" id="A0A938XPY7"/>
<accession>A0A938XPY7</accession>
<dbReference type="RefSeq" id="WP_239550829.1">
    <property type="nucleotide sequence ID" value="NZ_JAFBDQ010000001.1"/>
</dbReference>
<protein>
    <recommendedName>
        <fullName evidence="3">DUF3866 family protein</fullName>
    </recommendedName>
</protein>
<organism evidence="1 2">
    <name type="scientific">Halanaerobacter jeridensis</name>
    <dbReference type="NCBI Taxonomy" id="706427"/>
    <lineage>
        <taxon>Bacteria</taxon>
        <taxon>Bacillati</taxon>
        <taxon>Bacillota</taxon>
        <taxon>Clostridia</taxon>
        <taxon>Halanaerobiales</taxon>
        <taxon>Halobacteroidaceae</taxon>
        <taxon>Halanaerobacter</taxon>
    </lineage>
</organism>
<dbReference type="InterPro" id="IPR024479">
    <property type="entry name" value="DUF3866"/>
</dbReference>
<keyword evidence="2" id="KW-1185">Reference proteome</keyword>
<dbReference type="EMBL" id="JAFBDQ010000001">
    <property type="protein sequence ID" value="MBM7555256.1"/>
    <property type="molecule type" value="Genomic_DNA"/>
</dbReference>